<dbReference type="Pfam" id="PF00672">
    <property type="entry name" value="HAMP"/>
    <property type="match status" value="1"/>
</dbReference>
<dbReference type="RefSeq" id="WP_206870620.1">
    <property type="nucleotide sequence ID" value="NZ_BMBA01000002.1"/>
</dbReference>
<evidence type="ECO:0000313" key="8">
    <source>
        <dbReference type="Proteomes" id="UP000663802"/>
    </source>
</evidence>
<feature type="domain" description="Methyl-accepting transducer" evidence="5">
    <location>
        <begin position="259"/>
        <end position="516"/>
    </location>
</feature>
<keyword evidence="4" id="KW-0472">Membrane</keyword>
<keyword evidence="4" id="KW-0812">Transmembrane</keyword>
<dbReference type="Gene3D" id="1.10.287.950">
    <property type="entry name" value="Methyl-accepting chemotaxis protein"/>
    <property type="match status" value="1"/>
</dbReference>
<evidence type="ECO:0000256" key="2">
    <source>
        <dbReference type="ARBA" id="ARBA00029447"/>
    </source>
</evidence>
<evidence type="ECO:0000256" key="1">
    <source>
        <dbReference type="ARBA" id="ARBA00023224"/>
    </source>
</evidence>
<feature type="domain" description="HAMP" evidence="6">
    <location>
        <begin position="188"/>
        <end position="240"/>
    </location>
</feature>
<feature type="transmembrane region" description="Helical" evidence="4">
    <location>
        <begin position="9"/>
        <end position="30"/>
    </location>
</feature>
<dbReference type="SMART" id="SM00283">
    <property type="entry name" value="MA"/>
    <property type="match status" value="1"/>
</dbReference>
<dbReference type="InterPro" id="IPR004089">
    <property type="entry name" value="MCPsignal_dom"/>
</dbReference>
<evidence type="ECO:0000256" key="4">
    <source>
        <dbReference type="SAM" id="Phobius"/>
    </source>
</evidence>
<dbReference type="PROSITE" id="PS50111">
    <property type="entry name" value="CHEMOTAXIS_TRANSDUC_2"/>
    <property type="match status" value="1"/>
</dbReference>
<keyword evidence="1 3" id="KW-0807">Transducer</keyword>
<organism evidence="7 8">
    <name type="scientific">Clostridium zeae</name>
    <dbReference type="NCBI Taxonomy" id="2759022"/>
    <lineage>
        <taxon>Bacteria</taxon>
        <taxon>Bacillati</taxon>
        <taxon>Bacillota</taxon>
        <taxon>Clostridia</taxon>
        <taxon>Eubacteriales</taxon>
        <taxon>Clostridiaceae</taxon>
        <taxon>Clostridium</taxon>
    </lineage>
</organism>
<dbReference type="EMBL" id="BMBA01000002">
    <property type="protein sequence ID" value="GFZ32369.1"/>
    <property type="molecule type" value="Genomic_DNA"/>
</dbReference>
<dbReference type="InterPro" id="IPR029151">
    <property type="entry name" value="Sensor-like_sf"/>
</dbReference>
<dbReference type="SUPFAM" id="SSF103190">
    <property type="entry name" value="Sensory domain-like"/>
    <property type="match status" value="1"/>
</dbReference>
<dbReference type="Pfam" id="PF00015">
    <property type="entry name" value="MCPsignal"/>
    <property type="match status" value="1"/>
</dbReference>
<keyword evidence="4" id="KW-1133">Transmembrane helix</keyword>
<dbReference type="SMART" id="SM00304">
    <property type="entry name" value="HAMP"/>
    <property type="match status" value="1"/>
</dbReference>
<dbReference type="SUPFAM" id="SSF58104">
    <property type="entry name" value="Methyl-accepting chemotaxis protein (MCP) signaling domain"/>
    <property type="match status" value="1"/>
</dbReference>
<dbReference type="PROSITE" id="PS50885">
    <property type="entry name" value="HAMP"/>
    <property type="match status" value="1"/>
</dbReference>
<dbReference type="PANTHER" id="PTHR32089:SF112">
    <property type="entry name" value="LYSOZYME-LIKE PROTEIN-RELATED"/>
    <property type="match status" value="1"/>
</dbReference>
<evidence type="ECO:0000259" key="5">
    <source>
        <dbReference type="PROSITE" id="PS50111"/>
    </source>
</evidence>
<keyword evidence="8" id="KW-1185">Reference proteome</keyword>
<evidence type="ECO:0000313" key="7">
    <source>
        <dbReference type="EMBL" id="GFZ32369.1"/>
    </source>
</evidence>
<name>A0ABQ1ECH7_9CLOT</name>
<dbReference type="InterPro" id="IPR003660">
    <property type="entry name" value="HAMP_dom"/>
</dbReference>
<evidence type="ECO:0000259" key="6">
    <source>
        <dbReference type="PROSITE" id="PS50885"/>
    </source>
</evidence>
<comment type="caution">
    <text evidence="7">The sequence shown here is derived from an EMBL/GenBank/DDBJ whole genome shotgun (WGS) entry which is preliminary data.</text>
</comment>
<accession>A0ABQ1ECH7</accession>
<dbReference type="CDD" id="cd06225">
    <property type="entry name" value="HAMP"/>
    <property type="match status" value="1"/>
</dbReference>
<evidence type="ECO:0000256" key="3">
    <source>
        <dbReference type="PROSITE-ProRule" id="PRU00284"/>
    </source>
</evidence>
<proteinExistence type="inferred from homology"/>
<protein>
    <submittedName>
        <fullName evidence="7">Methyl-accepting chemotaxis protein</fullName>
    </submittedName>
</protein>
<reference evidence="7 8" key="1">
    <citation type="journal article" date="2021" name="Int. J. Syst. Evol. Microbiol.">
        <title>Clostridium zeae sp. nov., isolated from corn silage.</title>
        <authorList>
            <person name="Kobayashi H."/>
            <person name="Tanizawa Y."/>
            <person name="Yagura M."/>
            <person name="Sakamoto M."/>
            <person name="Ohkuma M."/>
            <person name="Tohno M."/>
        </authorList>
    </citation>
    <scope>NUCLEOTIDE SEQUENCE [LARGE SCALE GENOMIC DNA]</scope>
    <source>
        <strain evidence="7 8">CSC2</strain>
    </source>
</reference>
<gene>
    <name evidence="7" type="ORF">CSC2_28950</name>
</gene>
<comment type="similarity">
    <text evidence="2">Belongs to the methyl-accepting chemotaxis (MCP) protein family.</text>
</comment>
<sequence length="545" mass="58793">MFNSIRKKLIFNFVLISAVVIIICTSFLTYKMINGIQNQMKSDGLTLANNIRASIDNAGIKDIDAIQSIIDSTYKYSDGELCYIGVISTDKTLVAGTSKDSIGEKIDSSELDNVFKGNTGSYMFEWKGTPAYNVEIPIKDGSSVVYSLSVGISIDNMQKSIKSTIIESVICAILVLTLSAIAGVFIGRRIAKPIEIVKDAIERAGDGDFTVQYEIKSKDEIGKLAAASTKTRNNMKELVRKTRVISESLSNISKSISNGGGQIAASSEEIAISVTSVSQEGMKQAESLEEAVSLLQKFALDLNNVNNRLTLLSNDGEAIREDANKGTESIGKLSGSIDEMLNSFELAKTKVENLDETISQINSIVDVINGVASQTNLLALNASIEAARAGEAGKGFSVVAHEIRKLAEEVLKSSKGITQLVNTIMQATHEVYDTTEFVTKIVEESRSDINNTIGSFKEVITRVNDIPKEINDVHGVLQETTKASNTILHTVEGIAAKSQEIAALSEEVTASTEEQAAITSEMSITAKKLVRISSVLESNVEGYNI</sequence>
<dbReference type="PANTHER" id="PTHR32089">
    <property type="entry name" value="METHYL-ACCEPTING CHEMOTAXIS PROTEIN MCPB"/>
    <property type="match status" value="1"/>
</dbReference>
<dbReference type="Proteomes" id="UP000663802">
    <property type="component" value="Unassembled WGS sequence"/>
</dbReference>
<feature type="transmembrane region" description="Helical" evidence="4">
    <location>
        <begin position="165"/>
        <end position="186"/>
    </location>
</feature>
<dbReference type="Gene3D" id="6.10.340.10">
    <property type="match status" value="1"/>
</dbReference>